<dbReference type="AlphaFoldDB" id="A0AA38SPB0"/>
<gene>
    <name evidence="13" type="ORF">OSB04_026366</name>
</gene>
<dbReference type="Gene3D" id="3.80.10.10">
    <property type="entry name" value="Ribonuclease Inhibitor"/>
    <property type="match status" value="3"/>
</dbReference>
<dbReference type="GO" id="GO:0051707">
    <property type="term" value="P:response to other organism"/>
    <property type="evidence" value="ECO:0007669"/>
    <property type="project" value="UniProtKB-ARBA"/>
</dbReference>
<proteinExistence type="inferred from homology"/>
<evidence type="ECO:0000256" key="10">
    <source>
        <dbReference type="ARBA" id="ARBA00023180"/>
    </source>
</evidence>
<dbReference type="InterPro" id="IPR032675">
    <property type="entry name" value="LRR_dom_sf"/>
</dbReference>
<keyword evidence="4" id="KW-0433">Leucine-rich repeat</keyword>
<feature type="chain" id="PRO_5041387920" evidence="12">
    <location>
        <begin position="30"/>
        <end position="983"/>
    </location>
</feature>
<dbReference type="Pfam" id="PF13516">
    <property type="entry name" value="LRR_6"/>
    <property type="match status" value="1"/>
</dbReference>
<keyword evidence="9 11" id="KW-0472">Membrane</keyword>
<protein>
    <submittedName>
        <fullName evidence="13">Uncharacterized protein</fullName>
    </submittedName>
</protein>
<evidence type="ECO:0000256" key="6">
    <source>
        <dbReference type="ARBA" id="ARBA00022729"/>
    </source>
</evidence>
<name>A0AA38SPB0_9ASTR</name>
<dbReference type="Pfam" id="PF00560">
    <property type="entry name" value="LRR_1"/>
    <property type="match status" value="8"/>
</dbReference>
<evidence type="ECO:0000256" key="4">
    <source>
        <dbReference type="ARBA" id="ARBA00022614"/>
    </source>
</evidence>
<keyword evidence="8 11" id="KW-1133">Transmembrane helix</keyword>
<dbReference type="SMART" id="SM00369">
    <property type="entry name" value="LRR_TYP"/>
    <property type="match status" value="12"/>
</dbReference>
<organism evidence="13 14">
    <name type="scientific">Centaurea solstitialis</name>
    <name type="common">yellow star-thistle</name>
    <dbReference type="NCBI Taxonomy" id="347529"/>
    <lineage>
        <taxon>Eukaryota</taxon>
        <taxon>Viridiplantae</taxon>
        <taxon>Streptophyta</taxon>
        <taxon>Embryophyta</taxon>
        <taxon>Tracheophyta</taxon>
        <taxon>Spermatophyta</taxon>
        <taxon>Magnoliopsida</taxon>
        <taxon>eudicotyledons</taxon>
        <taxon>Gunneridae</taxon>
        <taxon>Pentapetalae</taxon>
        <taxon>asterids</taxon>
        <taxon>campanulids</taxon>
        <taxon>Asterales</taxon>
        <taxon>Asteraceae</taxon>
        <taxon>Carduoideae</taxon>
        <taxon>Cardueae</taxon>
        <taxon>Centaureinae</taxon>
        <taxon>Centaurea</taxon>
    </lineage>
</organism>
<dbReference type="InterPro" id="IPR003591">
    <property type="entry name" value="Leu-rich_rpt_typical-subtyp"/>
</dbReference>
<dbReference type="PANTHER" id="PTHR48063">
    <property type="entry name" value="LRR RECEPTOR-LIKE KINASE"/>
    <property type="match status" value="1"/>
</dbReference>
<comment type="similarity">
    <text evidence="2">Belongs to the RLP family.</text>
</comment>
<keyword evidence="14" id="KW-1185">Reference proteome</keyword>
<dbReference type="GO" id="GO:0006952">
    <property type="term" value="P:defense response"/>
    <property type="evidence" value="ECO:0007669"/>
    <property type="project" value="UniProtKB-ARBA"/>
</dbReference>
<accession>A0AA38SPB0</accession>
<evidence type="ECO:0000256" key="7">
    <source>
        <dbReference type="ARBA" id="ARBA00022737"/>
    </source>
</evidence>
<keyword evidence="6 12" id="KW-0732">Signal</keyword>
<comment type="subcellular location">
    <subcellularLocation>
        <location evidence="1">Cell membrane</location>
        <topology evidence="1">Single-pass type I membrane protein</topology>
    </subcellularLocation>
</comment>
<feature type="transmembrane region" description="Helical" evidence="11">
    <location>
        <begin position="936"/>
        <end position="959"/>
    </location>
</feature>
<keyword evidence="3" id="KW-1003">Cell membrane</keyword>
<comment type="caution">
    <text evidence="13">The sequence shown here is derived from an EMBL/GenBank/DDBJ whole genome shotgun (WGS) entry which is preliminary data.</text>
</comment>
<evidence type="ECO:0000313" key="13">
    <source>
        <dbReference type="EMBL" id="KAJ9539860.1"/>
    </source>
</evidence>
<evidence type="ECO:0000256" key="8">
    <source>
        <dbReference type="ARBA" id="ARBA00022989"/>
    </source>
</evidence>
<dbReference type="EMBL" id="JARYMX010000007">
    <property type="protein sequence ID" value="KAJ9539860.1"/>
    <property type="molecule type" value="Genomic_DNA"/>
</dbReference>
<feature type="signal peptide" evidence="12">
    <location>
        <begin position="1"/>
        <end position="29"/>
    </location>
</feature>
<evidence type="ECO:0000256" key="9">
    <source>
        <dbReference type="ARBA" id="ARBA00023136"/>
    </source>
</evidence>
<dbReference type="InterPro" id="IPR001611">
    <property type="entry name" value="Leu-rich_rpt"/>
</dbReference>
<dbReference type="FunFam" id="3.80.10.10:FF:000041">
    <property type="entry name" value="LRR receptor-like serine/threonine-protein kinase ERECTA"/>
    <property type="match status" value="1"/>
</dbReference>
<dbReference type="InterPro" id="IPR046956">
    <property type="entry name" value="RLP23-like"/>
</dbReference>
<evidence type="ECO:0000256" key="3">
    <source>
        <dbReference type="ARBA" id="ARBA00022475"/>
    </source>
</evidence>
<evidence type="ECO:0000313" key="14">
    <source>
        <dbReference type="Proteomes" id="UP001172457"/>
    </source>
</evidence>
<dbReference type="Proteomes" id="UP001172457">
    <property type="component" value="Chromosome 7"/>
</dbReference>
<keyword evidence="7" id="KW-0677">Repeat</keyword>
<keyword evidence="10" id="KW-0325">Glycoprotein</keyword>
<evidence type="ECO:0000256" key="12">
    <source>
        <dbReference type="SAM" id="SignalP"/>
    </source>
</evidence>
<dbReference type="Pfam" id="PF13855">
    <property type="entry name" value="LRR_8"/>
    <property type="match status" value="2"/>
</dbReference>
<keyword evidence="5 11" id="KW-0812">Transmembrane</keyword>
<dbReference type="SUPFAM" id="SSF52047">
    <property type="entry name" value="RNI-like"/>
    <property type="match status" value="1"/>
</dbReference>
<evidence type="ECO:0000256" key="5">
    <source>
        <dbReference type="ARBA" id="ARBA00022692"/>
    </source>
</evidence>
<dbReference type="GO" id="GO:0005886">
    <property type="term" value="C:plasma membrane"/>
    <property type="evidence" value="ECO:0007669"/>
    <property type="project" value="UniProtKB-SubCell"/>
</dbReference>
<dbReference type="FunFam" id="3.80.10.10:FF:000111">
    <property type="entry name" value="LRR receptor-like serine/threonine-protein kinase ERECTA"/>
    <property type="match status" value="1"/>
</dbReference>
<dbReference type="PRINTS" id="PR00019">
    <property type="entry name" value="LEURICHRPT"/>
</dbReference>
<dbReference type="SUPFAM" id="SSF52058">
    <property type="entry name" value="L domain-like"/>
    <property type="match status" value="2"/>
</dbReference>
<evidence type="ECO:0000256" key="2">
    <source>
        <dbReference type="ARBA" id="ARBA00009592"/>
    </source>
</evidence>
<dbReference type="FunFam" id="3.80.10.10:FF:000095">
    <property type="entry name" value="LRR receptor-like serine/threonine-protein kinase GSO1"/>
    <property type="match status" value="1"/>
</dbReference>
<reference evidence="13" key="1">
    <citation type="submission" date="2023-03" db="EMBL/GenBank/DDBJ databases">
        <title>Chromosome-scale reference genome and RAD-based genetic map of yellow starthistle (Centaurea solstitialis) reveal putative structural variation and QTLs associated with invader traits.</title>
        <authorList>
            <person name="Reatini B."/>
            <person name="Cang F.A."/>
            <person name="Jiang Q."/>
            <person name="Mckibben M.T.W."/>
            <person name="Barker M.S."/>
            <person name="Rieseberg L.H."/>
            <person name="Dlugosch K.M."/>
        </authorList>
    </citation>
    <scope>NUCLEOTIDE SEQUENCE</scope>
    <source>
        <strain evidence="13">CAN-66</strain>
        <tissue evidence="13">Leaf</tissue>
    </source>
</reference>
<sequence length="983" mass="108655">MTASSPISPFFSCYFYLLLLVPLSHLCFSDNNFDDVLCTDDERHTLLQFKHGLIDGANRLASWIHLCGRCLNDYSTTKEYEEVLKQRLKGHLSPSLLNLKHIKHLDLSCNDFEGIQVPSFMGSLGNLRYLNLSRSGFGGAIPPQLGNLTELCTLCLGSFYEDDTDEYEDTRVTNMRWLSTLRWLNHLDMSGVDLSKAIDWLQVINTLPSLVELHLSSSQLLHIHPHVASLNLTSLSVLDLSRNHFNDSSMPRWIFGITGLVSLDLSWCGLHGPIPSSIHSFSNLTSLELLHVSGNDFMSSSLVLEGLSNIGGSLISIEISSCGVSSSVLGSLQNLTSSLLSLDLSLNQLTKPIPKSLGSLCNLRHLDLGENYFPNISLTSLLESLFECKTPRLESLSLESSGLSCDLPDELGQLMNLVHLQLGNNRIAGMIPDSIGRLSFLKSLDLDENLVSGPIPYSIGGLSSLELLDLSNNQLNGTLPDSLGFVTEAHFANLTGLKYLKGTGNNLILRPHSANWIPSFQLQFLYLNSWNLGPQFPYWLQLQKDLVLLDISNTRISSIIPEPFWSLFPNLQYIDMSQNQIEGRLFGIIPAMLVVINLSSNKFSGQLPHLANTSSAMILDLSNNSFTGSLHHFLCPHGEKSLQSLNLARGIPRSLGSLSSLASLNMCNNKLSGRLPDSVKNLTNLQILQLARNELVGRIPTWVGRDLSSLRILNLRSNNFDGNITHELCYLTVIQILDLAHNNLSGDIPRCFNNFTVLSNKRNVTRGQFVFLQFDDIDVMGIVSLVKKGQEYTYSTILGLVMVLDLSSNNFSGTIPSELMALQALQSLNLSRNQLTGRIPENIGDMELLESFDVSLNELFGELPVSLSSLSFLSSFNVSFNNLTGRIPSSTQLQGLSESSFFGNKLCGDPLTQRCGKVVPDRDQKEGDDGSHAADWGLIISIVLGFVVGFWVVVAPVMVGTIQKISYFHYLSKLRLMFCDIIH</sequence>
<evidence type="ECO:0000256" key="11">
    <source>
        <dbReference type="SAM" id="Phobius"/>
    </source>
</evidence>
<dbReference type="PANTHER" id="PTHR48063:SF99">
    <property type="entry name" value="LEUCINE-RICH REPEAT-CONTAINING, PLANT-TYPE, LEUCINE-RICH REPEAT DOMAIN SUPERFAMILY"/>
    <property type="match status" value="1"/>
</dbReference>
<evidence type="ECO:0000256" key="1">
    <source>
        <dbReference type="ARBA" id="ARBA00004251"/>
    </source>
</evidence>